<dbReference type="Gene3D" id="3.40.710.10">
    <property type="entry name" value="DD-peptidase/beta-lactamase superfamily"/>
    <property type="match status" value="1"/>
</dbReference>
<dbReference type="InterPro" id="IPR012338">
    <property type="entry name" value="Beta-lactam/transpept-like"/>
</dbReference>
<protein>
    <submittedName>
        <fullName evidence="4">Serine hydrolase</fullName>
    </submittedName>
</protein>
<dbReference type="PANTHER" id="PTHR43283:SF11">
    <property type="entry name" value="BETA-LACTAMASE-RELATED DOMAIN-CONTAINING PROTEIN"/>
    <property type="match status" value="1"/>
</dbReference>
<dbReference type="Proteomes" id="UP001501083">
    <property type="component" value="Unassembled WGS sequence"/>
</dbReference>
<sequence>MTPTRLLARLHAFALLWLLLCTAACAQEPAGAYFPPRGEWARIEPAQAGFDPRKLQQAIDYAKAHEAKEPRDQSLALAQSFGAKEPFFDGQIGPTSTRAGLNGLIVRRGRVVAEFGDTRSVDMSHSVTKTFLSTVVGLAWQRGLIRDTNDRVADYMPRDVDLFASEHNAPITWEHLLRQTSDWQGTLWGKPDWADRPSGPAEQWPNRERHVPGSHYMYNDVRVNVLALAALQVWRRPLPEVLREQVMDPIGAGSRWRWHGYRNSWIELDGQQMQSVSGGGHWGGGMFIDARDMARFGYLFLRNGQWNGQQLIAREWIDKARTPGPANAEYGYANWFLNTGRKALPSAPESSVTFRGNGQNIVYLDWDNDLLIVVRWIDRGEALDRFIGMVLDARTGANP</sequence>
<dbReference type="PANTHER" id="PTHR43283">
    <property type="entry name" value="BETA-LACTAMASE-RELATED"/>
    <property type="match status" value="1"/>
</dbReference>
<feature type="domain" description="Beta-lactamase-related" evidence="3">
    <location>
        <begin position="98"/>
        <end position="374"/>
    </location>
</feature>
<dbReference type="InterPro" id="IPR001466">
    <property type="entry name" value="Beta-lactam-related"/>
</dbReference>
<dbReference type="Pfam" id="PF00144">
    <property type="entry name" value="Beta-lactamase"/>
    <property type="match status" value="1"/>
</dbReference>
<evidence type="ECO:0000313" key="4">
    <source>
        <dbReference type="EMBL" id="GAA5072140.1"/>
    </source>
</evidence>
<organism evidence="4 5">
    <name type="scientific">Lysobacter panacisoli</name>
    <dbReference type="NCBI Taxonomy" id="1255263"/>
    <lineage>
        <taxon>Bacteria</taxon>
        <taxon>Pseudomonadati</taxon>
        <taxon>Pseudomonadota</taxon>
        <taxon>Gammaproteobacteria</taxon>
        <taxon>Lysobacterales</taxon>
        <taxon>Lysobacteraceae</taxon>
        <taxon>Lysobacter</taxon>
    </lineage>
</organism>
<keyword evidence="2" id="KW-0732">Signal</keyword>
<evidence type="ECO:0000256" key="1">
    <source>
        <dbReference type="ARBA" id="ARBA00022801"/>
    </source>
</evidence>
<accession>A0ABP9L6I3</accession>
<evidence type="ECO:0000259" key="3">
    <source>
        <dbReference type="Pfam" id="PF00144"/>
    </source>
</evidence>
<feature type="signal peptide" evidence="2">
    <location>
        <begin position="1"/>
        <end position="26"/>
    </location>
</feature>
<name>A0ABP9L6I3_9GAMM</name>
<evidence type="ECO:0000256" key="2">
    <source>
        <dbReference type="SAM" id="SignalP"/>
    </source>
</evidence>
<dbReference type="RefSeq" id="WP_158987037.1">
    <property type="nucleotide sequence ID" value="NZ_BAABKY010000002.1"/>
</dbReference>
<dbReference type="SUPFAM" id="SSF56601">
    <property type="entry name" value="beta-lactamase/transpeptidase-like"/>
    <property type="match status" value="1"/>
</dbReference>
<evidence type="ECO:0000313" key="5">
    <source>
        <dbReference type="Proteomes" id="UP001501083"/>
    </source>
</evidence>
<comment type="caution">
    <text evidence="4">The sequence shown here is derived from an EMBL/GenBank/DDBJ whole genome shotgun (WGS) entry which is preliminary data.</text>
</comment>
<reference evidence="5" key="1">
    <citation type="journal article" date="2019" name="Int. J. Syst. Evol. Microbiol.">
        <title>The Global Catalogue of Microorganisms (GCM) 10K type strain sequencing project: providing services to taxonomists for standard genome sequencing and annotation.</title>
        <authorList>
            <consortium name="The Broad Institute Genomics Platform"/>
            <consortium name="The Broad Institute Genome Sequencing Center for Infectious Disease"/>
            <person name="Wu L."/>
            <person name="Ma J."/>
        </authorList>
    </citation>
    <scope>NUCLEOTIDE SEQUENCE [LARGE SCALE GENOMIC DNA]</scope>
    <source>
        <strain evidence="5">JCM 19212</strain>
    </source>
</reference>
<keyword evidence="1 4" id="KW-0378">Hydrolase</keyword>
<proteinExistence type="predicted"/>
<keyword evidence="5" id="KW-1185">Reference proteome</keyword>
<gene>
    <name evidence="4" type="ORF">GCM10025759_11770</name>
</gene>
<feature type="chain" id="PRO_5045670642" evidence="2">
    <location>
        <begin position="27"/>
        <end position="399"/>
    </location>
</feature>
<dbReference type="EMBL" id="BAABKY010000002">
    <property type="protein sequence ID" value="GAA5072140.1"/>
    <property type="molecule type" value="Genomic_DNA"/>
</dbReference>
<dbReference type="GO" id="GO:0016787">
    <property type="term" value="F:hydrolase activity"/>
    <property type="evidence" value="ECO:0007669"/>
    <property type="project" value="UniProtKB-KW"/>
</dbReference>
<dbReference type="InterPro" id="IPR050789">
    <property type="entry name" value="Diverse_Enzym_Activities"/>
</dbReference>